<dbReference type="PRINTS" id="PR00455">
    <property type="entry name" value="HTHTETR"/>
</dbReference>
<protein>
    <submittedName>
        <fullName evidence="6 7">Transcriptional regulator</fullName>
    </submittedName>
</protein>
<dbReference type="SUPFAM" id="SSF48498">
    <property type="entry name" value="Tetracyclin repressor-like, C-terminal domain"/>
    <property type="match status" value="1"/>
</dbReference>
<reference evidence="7 8" key="1">
    <citation type="submission" date="2018-06" db="EMBL/GenBank/DDBJ databases">
        <authorList>
            <consortium name="Pathogen Informatics"/>
            <person name="Doyle S."/>
        </authorList>
    </citation>
    <scope>NUCLEOTIDE SEQUENCE [LARGE SCALE GENOMIC DNA]</scope>
    <source>
        <strain evidence="7 8">NCTC10288</strain>
    </source>
</reference>
<dbReference type="STRING" id="38301.NX84_00825"/>
<dbReference type="EMBL" id="CP065689">
    <property type="protein sequence ID" value="QPS59904.1"/>
    <property type="molecule type" value="Genomic_DNA"/>
</dbReference>
<proteinExistence type="predicted"/>
<dbReference type="Gene3D" id="1.10.357.10">
    <property type="entry name" value="Tetracycline Repressor, domain 2"/>
    <property type="match status" value="1"/>
</dbReference>
<evidence type="ECO:0000313" key="6">
    <source>
        <dbReference type="EMBL" id="QPS59904.1"/>
    </source>
</evidence>
<dbReference type="InterPro" id="IPR009057">
    <property type="entry name" value="Homeodomain-like_sf"/>
</dbReference>
<dbReference type="InterPro" id="IPR036271">
    <property type="entry name" value="Tet_transcr_reg_TetR-rel_C_sf"/>
</dbReference>
<dbReference type="PANTHER" id="PTHR30055">
    <property type="entry name" value="HTH-TYPE TRANSCRIPTIONAL REGULATOR RUTR"/>
    <property type="match status" value="1"/>
</dbReference>
<dbReference type="Pfam" id="PF17932">
    <property type="entry name" value="TetR_C_24"/>
    <property type="match status" value="1"/>
</dbReference>
<feature type="DNA-binding region" description="H-T-H motif" evidence="4">
    <location>
        <begin position="43"/>
        <end position="62"/>
    </location>
</feature>
<dbReference type="RefSeq" id="WP_039672777.1">
    <property type="nucleotide sequence ID" value="NZ_CP065689.1"/>
</dbReference>
<organism evidence="7 8">
    <name type="scientific">Corynebacterium minutissimum</name>
    <dbReference type="NCBI Taxonomy" id="38301"/>
    <lineage>
        <taxon>Bacteria</taxon>
        <taxon>Bacillati</taxon>
        <taxon>Actinomycetota</taxon>
        <taxon>Actinomycetes</taxon>
        <taxon>Mycobacteriales</taxon>
        <taxon>Corynebacteriaceae</taxon>
        <taxon>Corynebacterium</taxon>
    </lineage>
</organism>
<evidence type="ECO:0000256" key="3">
    <source>
        <dbReference type="ARBA" id="ARBA00023163"/>
    </source>
</evidence>
<evidence type="ECO:0000256" key="4">
    <source>
        <dbReference type="PROSITE-ProRule" id="PRU00335"/>
    </source>
</evidence>
<dbReference type="AlphaFoldDB" id="A0A2X4U6C3"/>
<keyword evidence="3" id="KW-0804">Transcription</keyword>
<dbReference type="Proteomes" id="UP000249264">
    <property type="component" value="Chromosome 1"/>
</dbReference>
<dbReference type="GO" id="GO:0000976">
    <property type="term" value="F:transcription cis-regulatory region binding"/>
    <property type="evidence" value="ECO:0007669"/>
    <property type="project" value="TreeGrafter"/>
</dbReference>
<reference evidence="6 9" key="2">
    <citation type="submission" date="2020-12" db="EMBL/GenBank/DDBJ databases">
        <title>FDA dAtabase for Regulatory Grade micrObial Sequences (FDA-ARGOS): Supporting development and validation of Infectious Disease Dx tests.</title>
        <authorList>
            <person name="Sproer C."/>
            <person name="Gronow S."/>
            <person name="Severitt S."/>
            <person name="Schroder I."/>
            <person name="Tallon L."/>
            <person name="Sadzewicz L."/>
            <person name="Zhao X."/>
            <person name="Boylan J."/>
            <person name="Ott S."/>
            <person name="Bowen H."/>
            <person name="Vavikolanu K."/>
            <person name="Mehta A."/>
            <person name="Aluvathingal J."/>
            <person name="Nadendla S."/>
            <person name="Lowell S."/>
            <person name="Myers T."/>
            <person name="Yan Y."/>
            <person name="Sichtig H."/>
        </authorList>
    </citation>
    <scope>NUCLEOTIDE SEQUENCE [LARGE SCALE GENOMIC DNA]</scope>
    <source>
        <strain evidence="6 9">FDAARGOS_894</strain>
    </source>
</reference>
<evidence type="ECO:0000313" key="9">
    <source>
        <dbReference type="Proteomes" id="UP000594905"/>
    </source>
</evidence>
<dbReference type="GO" id="GO:0003700">
    <property type="term" value="F:DNA-binding transcription factor activity"/>
    <property type="evidence" value="ECO:0007669"/>
    <property type="project" value="TreeGrafter"/>
</dbReference>
<dbReference type="PANTHER" id="PTHR30055:SF234">
    <property type="entry name" value="HTH-TYPE TRANSCRIPTIONAL REGULATOR BETI"/>
    <property type="match status" value="1"/>
</dbReference>
<dbReference type="Gene3D" id="1.10.10.60">
    <property type="entry name" value="Homeodomain-like"/>
    <property type="match status" value="1"/>
</dbReference>
<dbReference type="KEGG" id="cmin:NCTC10288_00095"/>
<sequence>MDCVNKEKPASQSAARGRPGYSREDVIRAAVRAFTARGYDATSMDNVASELGISKSALYHHISSKEEILELTVVQALSRLEAVAEEMAAADVSAGEKVRGLLRGSIGVLCSDPKSVALLLRLRGNSEVERSALERRRILTRSVIPLVAAAQEEGAIRSDVDASLLTRMIFGMINSTSDWYEPEGRLDADELAATFESVVFGGLAPHAMKKG</sequence>
<evidence type="ECO:0000256" key="1">
    <source>
        <dbReference type="ARBA" id="ARBA00023015"/>
    </source>
</evidence>
<accession>A0A2X4U6C3</accession>
<evidence type="ECO:0000313" key="8">
    <source>
        <dbReference type="Proteomes" id="UP000249264"/>
    </source>
</evidence>
<dbReference type="InterPro" id="IPR001647">
    <property type="entry name" value="HTH_TetR"/>
</dbReference>
<dbReference type="Pfam" id="PF00440">
    <property type="entry name" value="TetR_N"/>
    <property type="match status" value="1"/>
</dbReference>
<keyword evidence="9" id="KW-1185">Reference proteome</keyword>
<dbReference type="InterPro" id="IPR041490">
    <property type="entry name" value="KstR2_TetR_C"/>
</dbReference>
<keyword evidence="1" id="KW-0805">Transcription regulation</keyword>
<dbReference type="Proteomes" id="UP000594905">
    <property type="component" value="Chromosome"/>
</dbReference>
<dbReference type="EMBL" id="LS483460">
    <property type="protein sequence ID" value="SQH98195.1"/>
    <property type="molecule type" value="Genomic_DNA"/>
</dbReference>
<dbReference type="InterPro" id="IPR050109">
    <property type="entry name" value="HTH-type_TetR-like_transc_reg"/>
</dbReference>
<dbReference type="SUPFAM" id="SSF46689">
    <property type="entry name" value="Homeodomain-like"/>
    <property type="match status" value="1"/>
</dbReference>
<dbReference type="PROSITE" id="PS50977">
    <property type="entry name" value="HTH_TETR_2"/>
    <property type="match status" value="1"/>
</dbReference>
<evidence type="ECO:0000256" key="2">
    <source>
        <dbReference type="ARBA" id="ARBA00023125"/>
    </source>
</evidence>
<evidence type="ECO:0000259" key="5">
    <source>
        <dbReference type="PROSITE" id="PS50977"/>
    </source>
</evidence>
<gene>
    <name evidence="7" type="primary">kstR2_1</name>
    <name evidence="6" type="ORF">I6G51_01420</name>
    <name evidence="7" type="ORF">NCTC10288_00095</name>
</gene>
<keyword evidence="2 4" id="KW-0238">DNA-binding</keyword>
<feature type="domain" description="HTH tetR-type" evidence="5">
    <location>
        <begin position="20"/>
        <end position="80"/>
    </location>
</feature>
<dbReference type="OrthoDB" id="3190535at2"/>
<dbReference type="GeneID" id="70782047"/>
<evidence type="ECO:0000313" key="7">
    <source>
        <dbReference type="EMBL" id="SQH98195.1"/>
    </source>
</evidence>
<name>A0A2X4U6C3_9CORY</name>